<dbReference type="PATRIC" id="fig|1263868.3.peg.2198"/>
<proteinExistence type="predicted"/>
<accession>M5SME0</accession>
<name>M5SME0_9BACT</name>
<comment type="caution">
    <text evidence="1">The sequence shown here is derived from an EMBL/GenBank/DDBJ whole genome shotgun (WGS) entry which is preliminary data.</text>
</comment>
<evidence type="ECO:0000313" key="1">
    <source>
        <dbReference type="EMBL" id="EMI27399.1"/>
    </source>
</evidence>
<reference evidence="1 2" key="1">
    <citation type="journal article" date="2013" name="Mar. Genomics">
        <title>Expression of sulfatases in Rhodopirellula baltica and the diversity of sulfatases in the genus Rhodopirellula.</title>
        <authorList>
            <person name="Wegner C.E."/>
            <person name="Richter-Heitmann T."/>
            <person name="Klindworth A."/>
            <person name="Klockow C."/>
            <person name="Richter M."/>
            <person name="Achstetter T."/>
            <person name="Glockner F.O."/>
            <person name="Harder J."/>
        </authorList>
    </citation>
    <scope>NUCLEOTIDE SEQUENCE [LARGE SCALE GENOMIC DNA]</scope>
    <source>
        <strain evidence="1 2">SH398</strain>
    </source>
</reference>
<dbReference type="Proteomes" id="UP000011996">
    <property type="component" value="Unassembled WGS sequence"/>
</dbReference>
<dbReference type="AlphaFoldDB" id="M5SME0"/>
<evidence type="ECO:0000313" key="2">
    <source>
        <dbReference type="Proteomes" id="UP000011996"/>
    </source>
</evidence>
<gene>
    <name evidence="1" type="ORF">RESH_02033</name>
</gene>
<organism evidence="1 2">
    <name type="scientific">Rhodopirellula europaea SH398</name>
    <dbReference type="NCBI Taxonomy" id="1263868"/>
    <lineage>
        <taxon>Bacteria</taxon>
        <taxon>Pseudomonadati</taxon>
        <taxon>Planctomycetota</taxon>
        <taxon>Planctomycetia</taxon>
        <taxon>Pirellulales</taxon>
        <taxon>Pirellulaceae</taxon>
        <taxon>Rhodopirellula</taxon>
    </lineage>
</organism>
<protein>
    <submittedName>
        <fullName evidence="1">Uncharacterized protein</fullName>
    </submittedName>
</protein>
<sequence>MFENISTLNFRFRDGFESMDGFQLIPFERIGLIQDEYRDSPVNRSYRAEIYKRYLRESGGHYDPEVINACYHVRSNESDR</sequence>
<dbReference type="EMBL" id="ANOF01000065">
    <property type="protein sequence ID" value="EMI27399.1"/>
    <property type="molecule type" value="Genomic_DNA"/>
</dbReference>